<gene>
    <name evidence="2" type="ORF">AUEXF2481DRAFT_34592</name>
</gene>
<feature type="chain" id="PRO_5001703669" evidence="1">
    <location>
        <begin position="25"/>
        <end position="111"/>
    </location>
</feature>
<proteinExistence type="predicted"/>
<reference evidence="2 3" key="1">
    <citation type="journal article" date="2014" name="BMC Genomics">
        <title>Genome sequencing of four Aureobasidium pullulans varieties: biotechnological potential, stress tolerance, and description of new species.</title>
        <authorList>
            <person name="Gostin Ar C."/>
            <person name="Ohm R.A."/>
            <person name="Kogej T."/>
            <person name="Sonjak S."/>
            <person name="Turk M."/>
            <person name="Zajc J."/>
            <person name="Zalar P."/>
            <person name="Grube M."/>
            <person name="Sun H."/>
            <person name="Han J."/>
            <person name="Sharma A."/>
            <person name="Chiniquy J."/>
            <person name="Ngan C.Y."/>
            <person name="Lipzen A."/>
            <person name="Barry K."/>
            <person name="Grigoriev I.V."/>
            <person name="Gunde-Cimerman N."/>
        </authorList>
    </citation>
    <scope>NUCLEOTIDE SEQUENCE [LARGE SCALE GENOMIC DNA]</scope>
    <source>
        <strain evidence="2 3">EXF-2481</strain>
    </source>
</reference>
<evidence type="ECO:0000313" key="3">
    <source>
        <dbReference type="Proteomes" id="UP000030641"/>
    </source>
</evidence>
<sequence length="111" mass="12369">MAKRSFLVCISFILTLQSSMVGSADESFRASMHHLQMSCRGVSVATFAMPDFCECSHRGCQTVALPGDKCDKPTQGNYASGWLESGTQPFGYPIIIQVELCQFPLYHRRKQ</sequence>
<keyword evidence="3" id="KW-1185">Reference proteome</keyword>
<protein>
    <submittedName>
        <fullName evidence="2">Uncharacterized protein</fullName>
    </submittedName>
</protein>
<dbReference type="Proteomes" id="UP000030641">
    <property type="component" value="Unassembled WGS sequence"/>
</dbReference>
<name>A0A074YRT3_AURSE</name>
<dbReference type="HOGENOM" id="CLU_2157875_0_0_1"/>
<accession>A0A074YRT3</accession>
<evidence type="ECO:0000313" key="2">
    <source>
        <dbReference type="EMBL" id="KER00391.1"/>
    </source>
</evidence>
<dbReference type="EMBL" id="KL584749">
    <property type="protein sequence ID" value="KER00391.1"/>
    <property type="molecule type" value="Genomic_DNA"/>
</dbReference>
<dbReference type="InParanoid" id="A0A074YRT3"/>
<evidence type="ECO:0000256" key="1">
    <source>
        <dbReference type="SAM" id="SignalP"/>
    </source>
</evidence>
<feature type="signal peptide" evidence="1">
    <location>
        <begin position="1"/>
        <end position="24"/>
    </location>
</feature>
<organism evidence="2 3">
    <name type="scientific">Aureobasidium subglaciale (strain EXF-2481)</name>
    <name type="common">Aureobasidium pullulans var. subglaciale</name>
    <dbReference type="NCBI Taxonomy" id="1043005"/>
    <lineage>
        <taxon>Eukaryota</taxon>
        <taxon>Fungi</taxon>
        <taxon>Dikarya</taxon>
        <taxon>Ascomycota</taxon>
        <taxon>Pezizomycotina</taxon>
        <taxon>Dothideomycetes</taxon>
        <taxon>Dothideomycetidae</taxon>
        <taxon>Dothideales</taxon>
        <taxon>Saccotheciaceae</taxon>
        <taxon>Aureobasidium</taxon>
    </lineage>
</organism>
<keyword evidence="1" id="KW-0732">Signal</keyword>
<dbReference type="GeneID" id="25365116"/>
<dbReference type="RefSeq" id="XP_013348886.1">
    <property type="nucleotide sequence ID" value="XM_013493432.1"/>
</dbReference>
<dbReference type="AlphaFoldDB" id="A0A074YRT3"/>